<keyword evidence="1" id="KW-1133">Transmembrane helix</keyword>
<dbReference type="OrthoDB" id="7374999at2"/>
<keyword evidence="1" id="KW-0472">Membrane</keyword>
<keyword evidence="1" id="KW-0812">Transmembrane</keyword>
<dbReference type="STRING" id="225324.SAMN02745126_05640"/>
<name>A0A1T4T4P9_9HYPH</name>
<evidence type="ECO:0000313" key="3">
    <source>
        <dbReference type="Proteomes" id="UP000190092"/>
    </source>
</evidence>
<protein>
    <submittedName>
        <fullName evidence="2">Uncharacterized protein</fullName>
    </submittedName>
</protein>
<evidence type="ECO:0000256" key="1">
    <source>
        <dbReference type="SAM" id="Phobius"/>
    </source>
</evidence>
<feature type="transmembrane region" description="Helical" evidence="1">
    <location>
        <begin position="142"/>
        <end position="167"/>
    </location>
</feature>
<dbReference type="RefSeq" id="WP_085937359.1">
    <property type="nucleotide sequence ID" value="NZ_FUWJ01000012.1"/>
</dbReference>
<organism evidence="2 3">
    <name type="scientific">Enhydrobacter aerosaccus</name>
    <dbReference type="NCBI Taxonomy" id="225324"/>
    <lineage>
        <taxon>Bacteria</taxon>
        <taxon>Pseudomonadati</taxon>
        <taxon>Pseudomonadota</taxon>
        <taxon>Alphaproteobacteria</taxon>
        <taxon>Hyphomicrobiales</taxon>
        <taxon>Enhydrobacter</taxon>
    </lineage>
</organism>
<feature type="transmembrane region" description="Helical" evidence="1">
    <location>
        <begin position="228"/>
        <end position="253"/>
    </location>
</feature>
<keyword evidence="3" id="KW-1185">Reference proteome</keyword>
<proteinExistence type="predicted"/>
<evidence type="ECO:0000313" key="2">
    <source>
        <dbReference type="EMBL" id="SKA35128.1"/>
    </source>
</evidence>
<dbReference type="AlphaFoldDB" id="A0A1T4T4P9"/>
<feature type="transmembrane region" description="Helical" evidence="1">
    <location>
        <begin position="187"/>
        <end position="216"/>
    </location>
</feature>
<dbReference type="Proteomes" id="UP000190092">
    <property type="component" value="Unassembled WGS sequence"/>
</dbReference>
<accession>A0A1T4T4P9</accession>
<reference evidence="3" key="1">
    <citation type="submission" date="2017-02" db="EMBL/GenBank/DDBJ databases">
        <authorList>
            <person name="Varghese N."/>
            <person name="Submissions S."/>
        </authorList>
    </citation>
    <scope>NUCLEOTIDE SEQUENCE [LARGE SCALE GENOMIC DNA]</scope>
    <source>
        <strain evidence="3">ATCC 27094</strain>
    </source>
</reference>
<sequence>MPAAKLLSGEVLSESFGFFFNNLSAFFHLVTVPWILSLLLRVAFDLIASDLLIMVLLEKAADLIPTVMFLVGWMRFVLLGPSRIGNIPGLSWTGRETAFLIHLIKVAGVTFILLAGFTFLAGAIDPAMLGQPLDPELARREALAAPLGAGFIVSALLALRVSFGLAGTAIDIPFNPRQAWAASRGSAWVIIGALFVIFVSSGIATIVAALVPLALVRGALDATMAAAIIAWTVAILVSYAGVAVVGTAQAIIFRRLTGWRDVPAPVA</sequence>
<gene>
    <name evidence="2" type="ORF">SAMN02745126_05640</name>
</gene>
<feature type="transmembrane region" description="Helical" evidence="1">
    <location>
        <begin position="25"/>
        <end position="48"/>
    </location>
</feature>
<dbReference type="EMBL" id="FUWJ01000012">
    <property type="protein sequence ID" value="SKA35128.1"/>
    <property type="molecule type" value="Genomic_DNA"/>
</dbReference>
<feature type="transmembrane region" description="Helical" evidence="1">
    <location>
        <begin position="99"/>
        <end position="121"/>
    </location>
</feature>